<dbReference type="Proteomes" id="UP000255193">
    <property type="component" value="Unassembled WGS sequence"/>
</dbReference>
<feature type="transmembrane region" description="Helical" evidence="6">
    <location>
        <begin position="256"/>
        <end position="278"/>
    </location>
</feature>
<evidence type="ECO:0000256" key="2">
    <source>
        <dbReference type="ARBA" id="ARBA00007783"/>
    </source>
</evidence>
<dbReference type="AlphaFoldDB" id="A0A378Q233"/>
<comment type="subcellular location">
    <subcellularLocation>
        <location evidence="6">Cell inner membrane</location>
        <topology evidence="6">Multi-pass membrane protein</topology>
    </subcellularLocation>
    <subcellularLocation>
        <location evidence="1">Membrane</location>
        <topology evidence="1">Multi-pass membrane protein</topology>
    </subcellularLocation>
</comment>
<evidence type="ECO:0000256" key="3">
    <source>
        <dbReference type="ARBA" id="ARBA00022692"/>
    </source>
</evidence>
<keyword evidence="3 6" id="KW-0812">Transmembrane</keyword>
<keyword evidence="4 6" id="KW-1133">Transmembrane helix</keyword>
<dbReference type="PROSITE" id="PS51012">
    <property type="entry name" value="ABC_TM2"/>
    <property type="match status" value="1"/>
</dbReference>
<feature type="transmembrane region" description="Helical" evidence="6">
    <location>
        <begin position="135"/>
        <end position="161"/>
    </location>
</feature>
<dbReference type="GO" id="GO:0140359">
    <property type="term" value="F:ABC-type transporter activity"/>
    <property type="evidence" value="ECO:0007669"/>
    <property type="project" value="InterPro"/>
</dbReference>
<accession>A0A378Q233</accession>
<evidence type="ECO:0000256" key="5">
    <source>
        <dbReference type="ARBA" id="ARBA00023136"/>
    </source>
</evidence>
<dbReference type="NCBIfam" id="NF011648">
    <property type="entry name" value="PRK15066.1"/>
    <property type="match status" value="1"/>
</dbReference>
<dbReference type="InterPro" id="IPR052522">
    <property type="entry name" value="ABC-2_transport_permease"/>
</dbReference>
<evidence type="ECO:0000259" key="7">
    <source>
        <dbReference type="PROSITE" id="PS51012"/>
    </source>
</evidence>
<protein>
    <recommendedName>
        <fullName evidence="6">Transport permease protein</fullName>
    </recommendedName>
</protein>
<feature type="transmembrane region" description="Helical" evidence="6">
    <location>
        <begin position="200"/>
        <end position="221"/>
    </location>
</feature>
<dbReference type="InterPro" id="IPR013525">
    <property type="entry name" value="ABC2_TM"/>
</dbReference>
<evidence type="ECO:0000256" key="6">
    <source>
        <dbReference type="RuleBase" id="RU361157"/>
    </source>
</evidence>
<organism evidence="8 9">
    <name type="scientific">Faucicola atlantae</name>
    <dbReference type="NCBI Taxonomy" id="34059"/>
    <lineage>
        <taxon>Bacteria</taxon>
        <taxon>Pseudomonadati</taxon>
        <taxon>Pseudomonadota</taxon>
        <taxon>Gammaproteobacteria</taxon>
        <taxon>Moraxellales</taxon>
        <taxon>Moraxellaceae</taxon>
        <taxon>Faucicola</taxon>
    </lineage>
</organism>
<dbReference type="PRINTS" id="PR00164">
    <property type="entry name" value="ABC2TRNSPORT"/>
</dbReference>
<dbReference type="PANTHER" id="PTHR43332">
    <property type="entry name" value="INNER MEMBRANE TRANSPORT PERMEASE YADH-RELATED"/>
    <property type="match status" value="1"/>
</dbReference>
<dbReference type="InterPro" id="IPR047817">
    <property type="entry name" value="ABC2_TM_bact-type"/>
</dbReference>
<keyword evidence="5 6" id="KW-0472">Membrane</keyword>
<sequence length="286" mass="31708">MEWGLSVLASVVFYSLITNDQFNFALEFSMDFQKQWVAFSTLAIKEVRRILRIWPQTLLPPAITMSLYFIIFGKMIGARVGEMGGVSYMQFIVPGLIMMAVITNSYSNVVSSFFSTKFHGSIEEMLVSPISKHAILLGFIVGGLFRGLAIGLIVTLLALFFTKLSLVHAFITVFTVVMTSALFSLGGMINAVFARSFDDISIVPSFVLTPLTYLGGVFYSMQDLPPFWQKVSLLNPIVYMVNAFRYGILGHSDVDVWGALVAIAGFTALLYGVAYYLLKDGSRVRL</sequence>
<name>A0A378Q233_9GAMM</name>
<dbReference type="InterPro" id="IPR000412">
    <property type="entry name" value="ABC_2_transport"/>
</dbReference>
<keyword evidence="6" id="KW-0813">Transport</keyword>
<gene>
    <name evidence="8" type="primary">yadH</name>
    <name evidence="8" type="ORF">NCTC11091_00591</name>
</gene>
<keyword evidence="6" id="KW-1003">Cell membrane</keyword>
<evidence type="ECO:0000256" key="1">
    <source>
        <dbReference type="ARBA" id="ARBA00004141"/>
    </source>
</evidence>
<dbReference type="EMBL" id="UGQA01000001">
    <property type="protein sequence ID" value="STY94819.1"/>
    <property type="molecule type" value="Genomic_DNA"/>
</dbReference>
<dbReference type="GO" id="GO:0043190">
    <property type="term" value="C:ATP-binding cassette (ABC) transporter complex"/>
    <property type="evidence" value="ECO:0007669"/>
    <property type="project" value="InterPro"/>
</dbReference>
<dbReference type="Pfam" id="PF01061">
    <property type="entry name" value="ABC2_membrane"/>
    <property type="match status" value="1"/>
</dbReference>
<feature type="domain" description="ABC transmembrane type-2" evidence="7">
    <location>
        <begin position="52"/>
        <end position="281"/>
    </location>
</feature>
<evidence type="ECO:0000256" key="4">
    <source>
        <dbReference type="ARBA" id="ARBA00022989"/>
    </source>
</evidence>
<proteinExistence type="inferred from homology"/>
<evidence type="ECO:0000313" key="8">
    <source>
        <dbReference type="EMBL" id="STY94819.1"/>
    </source>
</evidence>
<feature type="transmembrane region" description="Helical" evidence="6">
    <location>
        <begin position="58"/>
        <end position="76"/>
    </location>
</feature>
<dbReference type="PANTHER" id="PTHR43332:SF2">
    <property type="entry name" value="INNER MEMBRANE TRANSPORT PERMEASE YADH"/>
    <property type="match status" value="1"/>
</dbReference>
<feature type="transmembrane region" description="Helical" evidence="6">
    <location>
        <begin position="167"/>
        <end position="193"/>
    </location>
</feature>
<reference evidence="8 9" key="1">
    <citation type="submission" date="2018-06" db="EMBL/GenBank/DDBJ databases">
        <authorList>
            <consortium name="Pathogen Informatics"/>
            <person name="Doyle S."/>
        </authorList>
    </citation>
    <scope>NUCLEOTIDE SEQUENCE [LARGE SCALE GENOMIC DNA]</scope>
    <source>
        <strain evidence="8 9">NCTC11091</strain>
    </source>
</reference>
<comment type="similarity">
    <text evidence="2 6">Belongs to the ABC-2 integral membrane protein family.</text>
</comment>
<feature type="transmembrane region" description="Helical" evidence="6">
    <location>
        <begin position="88"/>
        <end position="114"/>
    </location>
</feature>
<evidence type="ECO:0000313" key="9">
    <source>
        <dbReference type="Proteomes" id="UP000255193"/>
    </source>
</evidence>